<evidence type="ECO:0000256" key="7">
    <source>
        <dbReference type="ARBA" id="ARBA00022837"/>
    </source>
</evidence>
<organism evidence="16 17">
    <name type="scientific">Naumovozyma castellii</name>
    <name type="common">Yeast</name>
    <name type="synonym">Saccharomyces castellii</name>
    <dbReference type="NCBI Taxonomy" id="27288"/>
    <lineage>
        <taxon>Eukaryota</taxon>
        <taxon>Fungi</taxon>
        <taxon>Dikarya</taxon>
        <taxon>Ascomycota</taxon>
        <taxon>Saccharomycotina</taxon>
        <taxon>Saccharomycetes</taxon>
        <taxon>Saccharomycetales</taxon>
        <taxon>Saccharomycetaceae</taxon>
        <taxon>Naumovozyma</taxon>
    </lineage>
</organism>
<dbReference type="GO" id="GO:0015183">
    <property type="term" value="F:L-aspartate transmembrane transporter activity"/>
    <property type="evidence" value="ECO:0007669"/>
    <property type="project" value="EnsemblFungi"/>
</dbReference>
<keyword evidence="6" id="KW-0999">Mitochondrion inner membrane</keyword>
<evidence type="ECO:0000256" key="11">
    <source>
        <dbReference type="ARBA" id="ARBA00023136"/>
    </source>
</evidence>
<dbReference type="GO" id="GO:0043490">
    <property type="term" value="P:malate-aspartate shuttle"/>
    <property type="evidence" value="ECO:0007669"/>
    <property type="project" value="TreeGrafter"/>
</dbReference>
<dbReference type="GO" id="GO:0015292">
    <property type="term" value="F:uniporter activity"/>
    <property type="evidence" value="ECO:0007669"/>
    <property type="project" value="EnsemblFungi"/>
</dbReference>
<dbReference type="InterPro" id="IPR023395">
    <property type="entry name" value="MCP_dom_sf"/>
</dbReference>
<dbReference type="FunCoup" id="G0VAM0">
    <property type="interactions" value="21"/>
</dbReference>
<name>G0VAM0_NAUCA</name>
<keyword evidence="9" id="KW-1133">Transmembrane helix</keyword>
<dbReference type="STRING" id="1064592.G0VAM0"/>
<dbReference type="EMBL" id="HE576753">
    <property type="protein sequence ID" value="CCC68546.1"/>
    <property type="molecule type" value="Genomic_DNA"/>
</dbReference>
<dbReference type="GO" id="GO:0015297">
    <property type="term" value="F:antiporter activity"/>
    <property type="evidence" value="ECO:0007669"/>
    <property type="project" value="EnsemblFungi"/>
</dbReference>
<feature type="repeat" description="Solcar" evidence="15">
    <location>
        <begin position="693"/>
        <end position="781"/>
    </location>
</feature>
<dbReference type="PANTHER" id="PTHR45678:SF9">
    <property type="entry name" value="CALCIUM-BINDING MITOCHONDRIAL CARRIER PROTEIN ARALAR1"/>
    <property type="match status" value="1"/>
</dbReference>
<dbReference type="Gene3D" id="1.50.40.10">
    <property type="entry name" value="Mitochondrial carrier domain"/>
    <property type="match status" value="1"/>
</dbReference>
<dbReference type="HOGENOM" id="CLU_014931_1_0_1"/>
<dbReference type="InParanoid" id="G0VAM0"/>
<evidence type="ECO:0000256" key="1">
    <source>
        <dbReference type="ARBA" id="ARBA00004448"/>
    </source>
</evidence>
<dbReference type="RefSeq" id="XP_003674918.1">
    <property type="nucleotide sequence ID" value="XM_003674870.1"/>
</dbReference>
<evidence type="ECO:0000256" key="14">
    <source>
        <dbReference type="ARBA" id="ARBA00082232"/>
    </source>
</evidence>
<dbReference type="FunFam" id="1.50.40.10:FF:000004">
    <property type="entry name" value="Calcium-binding mitochondrial carrier protein Aralar1"/>
    <property type="match status" value="1"/>
</dbReference>
<dbReference type="SUPFAM" id="SSF103506">
    <property type="entry name" value="Mitochondrial carrier"/>
    <property type="match status" value="1"/>
</dbReference>
<evidence type="ECO:0000256" key="15">
    <source>
        <dbReference type="PROSITE-ProRule" id="PRU00282"/>
    </source>
</evidence>
<comment type="subcellular location">
    <subcellularLocation>
        <location evidence="1">Mitochondrion inner membrane</location>
        <topology evidence="1">Multi-pass membrane protein</topology>
    </subcellularLocation>
</comment>
<dbReference type="KEGG" id="ncs:NCAS_0B04620"/>
<dbReference type="InterPro" id="IPR002067">
    <property type="entry name" value="MCP"/>
</dbReference>
<dbReference type="PANTHER" id="PTHR45678">
    <property type="entry name" value="MITOCHONDRIAL 2-OXODICARBOXYLATE CARRIER 1-RELATED"/>
    <property type="match status" value="1"/>
</dbReference>
<sequence>MEQINSNNKKRLRQLEIFNKFATVSKNQHLSHPISQDTDGESILSYDDFIKLISNSKNLYSRFTDHSFNLNQIPPETFGCIFFVIDENNKGYLTVNDWFYFNNLLENDNYNYIILYEFFRKFDIAKIKAERQKNKHGSTMDVTFDDSRIKSINYSNRMLSFDQLFLNRNHFKDIIKLLQSTVQNSFVSRNSLYLNWDNFKFMKFYECFPCNRKKDPYLTLSSLITILQNDLKYEKLYLGFEKLSHYDSERNALAINNAQLSYLLRLFYSHRVSAYIFDSLNLSNTALLKSNNNFITYNVFKDIFYLFQNFDLLNQLLIKYATANGFTERDIRERVINKRDLVTFLNTQYNKVTNISEFSPSQINLLFSIVANNKENKQLNKPDIHHRDSFIDHFIQNDYVNGSSTNLETFNDHYSEFADNFGQSTPFNGYSKVSVGLYESLFGEEQDKATMGSNLNIEDFMKILNPNYLNDLVHRLELERIGKESLYRNYYFYPIFDSIFNFSLGSVAGCIGATLVYPIDFIKTRMQAQRSLTKYKNSIDCLVKIFGKEGIRGLYSGLGPQLIGVAPEKAIKLTVNDFMRKSLVDKKGNLQLGAEVLSGATAGACQVVFTNPLEIVKIRLQVKSEYTNAMIPKSQLTAFQIIKELKLIGLYKGVGACLLRDVPFSAIYFPTYAHLKKNVFQFDPNDKDKRDRLKTWELLTAGALAGVPAAFLTTPFDVIKTRLQIEPGVGETRYTGILHAVRTILKEESFRSFFKGGAARVMRSSPQFGFTLAAYELFKNMFNISDDKQPTKNEKSTEDYNDSVGTGYPSSFFSSMKYTPSYSYSNQPTEYFSPRIDPFTSNYLDYYFKSCQVAKTFIDLDNNFSNFDYSVYSKFRDYLNSINHR</sequence>
<evidence type="ECO:0000256" key="2">
    <source>
        <dbReference type="ARBA" id="ARBA00006375"/>
    </source>
</evidence>
<protein>
    <recommendedName>
        <fullName evidence="13">Mitochondrial aspartate-glutamate transporter AGC1</fullName>
    </recommendedName>
    <alternativeName>
        <fullName evidence="14">Aspartate-glutamate carrier 1</fullName>
    </alternativeName>
</protein>
<dbReference type="eggNOG" id="KOG0751">
    <property type="taxonomic scope" value="Eukaryota"/>
</dbReference>
<keyword evidence="4 15" id="KW-0812">Transmembrane</keyword>
<keyword evidence="7" id="KW-0106">Calcium</keyword>
<feature type="repeat" description="Solcar" evidence="15">
    <location>
        <begin position="496"/>
        <end position="582"/>
    </location>
</feature>
<dbReference type="OMA" id="YYYKSCQ"/>
<dbReference type="AlphaFoldDB" id="G0VAM0"/>
<dbReference type="GO" id="GO:1990816">
    <property type="term" value="C:vacuole-mitochondrion membrane contact site"/>
    <property type="evidence" value="ECO:0007669"/>
    <property type="project" value="EnsemblFungi"/>
</dbReference>
<comment type="function">
    <text evidence="12">Calcium-dependent mitochondrial aspartate and glutamate carrier. Transport of glutamate in mitochondria is required for mitochondrial transamination reactions and ornithine synthesis. Plays also a role in malate-aspartate NADH shuttle, which is critical for growth on acetate and fatty acids.</text>
</comment>
<evidence type="ECO:0000313" key="16">
    <source>
        <dbReference type="EMBL" id="CCC68546.1"/>
    </source>
</evidence>
<dbReference type="PROSITE" id="PS50920">
    <property type="entry name" value="SOLCAR"/>
    <property type="match status" value="3"/>
</dbReference>
<dbReference type="Pfam" id="PF00153">
    <property type="entry name" value="Mito_carr"/>
    <property type="match status" value="3"/>
</dbReference>
<evidence type="ECO:0000256" key="4">
    <source>
        <dbReference type="ARBA" id="ARBA00022692"/>
    </source>
</evidence>
<proteinExistence type="inferred from homology"/>
<reference key="2">
    <citation type="submission" date="2011-08" db="EMBL/GenBank/DDBJ databases">
        <title>Genome sequence of Naumovozyma castellii.</title>
        <authorList>
            <person name="Gordon J.L."/>
            <person name="Armisen D."/>
            <person name="Proux-Wera E."/>
            <person name="OhEigeartaigh S.S."/>
            <person name="Byrne K.P."/>
            <person name="Wolfe K.H."/>
        </authorList>
    </citation>
    <scope>NUCLEOTIDE SEQUENCE</scope>
    <source>
        <strain>Type strain:CBS 4309</strain>
    </source>
</reference>
<reference evidence="16 17" key="1">
    <citation type="journal article" date="2011" name="Proc. Natl. Acad. Sci. U.S.A.">
        <title>Evolutionary erosion of yeast sex chromosomes by mating-type switching accidents.</title>
        <authorList>
            <person name="Gordon J.L."/>
            <person name="Armisen D."/>
            <person name="Proux-Wera E."/>
            <person name="Oheigeartaigh S.S."/>
            <person name="Byrne K.P."/>
            <person name="Wolfe K.H."/>
        </authorList>
    </citation>
    <scope>NUCLEOTIDE SEQUENCE [LARGE SCALE GENOMIC DNA]</scope>
    <source>
        <strain evidence="17">ATCC 76901 / BCRC 22586 / CBS 4309 / NBRC 1992 / NRRL Y-12630</strain>
    </source>
</reference>
<dbReference type="PRINTS" id="PR00926">
    <property type="entry name" value="MITOCARRIER"/>
</dbReference>
<dbReference type="InterPro" id="IPR011992">
    <property type="entry name" value="EF-hand-dom_pair"/>
</dbReference>
<feature type="repeat" description="Solcar" evidence="15">
    <location>
        <begin position="590"/>
        <end position="678"/>
    </location>
</feature>
<evidence type="ECO:0000256" key="6">
    <source>
        <dbReference type="ARBA" id="ARBA00022792"/>
    </source>
</evidence>
<evidence type="ECO:0000256" key="5">
    <source>
        <dbReference type="ARBA" id="ARBA00022737"/>
    </source>
</evidence>
<gene>
    <name evidence="16" type="primary">NCAS0B04620</name>
    <name evidence="16" type="ordered locus">NCAS_0B04620</name>
</gene>
<evidence type="ECO:0000256" key="9">
    <source>
        <dbReference type="ARBA" id="ARBA00022989"/>
    </source>
</evidence>
<dbReference type="GO" id="GO:0005313">
    <property type="term" value="F:L-glutamate transmembrane transporter activity"/>
    <property type="evidence" value="ECO:0007669"/>
    <property type="project" value="EnsemblFungi"/>
</dbReference>
<evidence type="ECO:0000256" key="12">
    <source>
        <dbReference type="ARBA" id="ARBA00059916"/>
    </source>
</evidence>
<keyword evidence="3" id="KW-0813">Transport</keyword>
<evidence type="ECO:0000256" key="10">
    <source>
        <dbReference type="ARBA" id="ARBA00023128"/>
    </source>
</evidence>
<keyword evidence="5" id="KW-0677">Repeat</keyword>
<dbReference type="SUPFAM" id="SSF47473">
    <property type="entry name" value="EF-hand"/>
    <property type="match status" value="1"/>
</dbReference>
<evidence type="ECO:0000256" key="3">
    <source>
        <dbReference type="ARBA" id="ARBA00022448"/>
    </source>
</evidence>
<dbReference type="OrthoDB" id="2161at2759"/>
<keyword evidence="10" id="KW-0496">Mitochondrion</keyword>
<evidence type="ECO:0000256" key="13">
    <source>
        <dbReference type="ARBA" id="ARBA00073787"/>
    </source>
</evidence>
<dbReference type="GeneID" id="96902104"/>
<keyword evidence="17" id="KW-1185">Reference proteome</keyword>
<dbReference type="GO" id="GO:0005743">
    <property type="term" value="C:mitochondrial inner membrane"/>
    <property type="evidence" value="ECO:0007669"/>
    <property type="project" value="UniProtKB-SubCell"/>
</dbReference>
<evidence type="ECO:0000256" key="8">
    <source>
        <dbReference type="ARBA" id="ARBA00022970"/>
    </source>
</evidence>
<dbReference type="Proteomes" id="UP000001640">
    <property type="component" value="Chromosome 2"/>
</dbReference>
<evidence type="ECO:0000313" key="17">
    <source>
        <dbReference type="Proteomes" id="UP000001640"/>
    </source>
</evidence>
<keyword evidence="11 15" id="KW-0472">Membrane</keyword>
<dbReference type="InterPro" id="IPR051028">
    <property type="entry name" value="Mito_Solute_Carrier"/>
</dbReference>
<keyword evidence="8" id="KW-0029">Amino-acid transport</keyword>
<accession>G0VAM0</accession>
<comment type="similarity">
    <text evidence="2">Belongs to the mitochondrial carrier (TC 2.A.29) family.</text>
</comment>
<dbReference type="InterPro" id="IPR018108">
    <property type="entry name" value="MCP_transmembrane"/>
</dbReference>